<comment type="caution">
    <text evidence="7">The sequence shown here is derived from an EMBL/GenBank/DDBJ whole genome shotgun (WGS) entry which is preliminary data.</text>
</comment>
<comment type="similarity">
    <text evidence="2">Belongs to the nitroreductase family.</text>
</comment>
<dbReference type="Gene3D" id="3.40.109.10">
    <property type="entry name" value="NADH Oxidase"/>
    <property type="match status" value="1"/>
</dbReference>
<dbReference type="InterPro" id="IPR029479">
    <property type="entry name" value="Nitroreductase"/>
</dbReference>
<dbReference type="PANTHER" id="PTHR43673">
    <property type="entry name" value="NAD(P)H NITROREDUCTASE YDGI-RELATED"/>
    <property type="match status" value="1"/>
</dbReference>
<organism evidence="7 8">
    <name type="scientific">Neisseria shayeganii 871</name>
    <dbReference type="NCBI Taxonomy" id="1032488"/>
    <lineage>
        <taxon>Bacteria</taxon>
        <taxon>Pseudomonadati</taxon>
        <taxon>Pseudomonadota</taxon>
        <taxon>Betaproteobacteria</taxon>
        <taxon>Neisseriales</taxon>
        <taxon>Neisseriaceae</taxon>
        <taxon>Neisseria</taxon>
    </lineage>
</organism>
<evidence type="ECO:0000256" key="2">
    <source>
        <dbReference type="ARBA" id="ARBA00007118"/>
    </source>
</evidence>
<dbReference type="HOGENOM" id="CLU_070764_4_1_4"/>
<sequence length="215" mass="23837">MDVALAINRRYAAKSFDPKKKMSGETMEVILSALQNCPSSVNIQPWHFIVADTQSGKRRVAKATENFPFNTPRVMDASLVVVFASRIIADERFLDAILAKEAQDGRYAKPEFKQNVKLIRQRFLGIHRAAGDEAEWLARQVYLNIGFVLMAAAALGADAVPLEGVDLSVLDKEFGLADKGYRALAAVAFGYRKNDDFNAKLPKSRLAREVVFSKA</sequence>
<proteinExistence type="inferred from homology"/>
<feature type="domain" description="Nitroreductase" evidence="6">
    <location>
        <begin position="7"/>
        <end position="191"/>
    </location>
</feature>
<protein>
    <submittedName>
        <fullName evidence="7">Oxygen-insensitive NAD(P)H nitroreductase</fullName>
        <ecNumber evidence="7">1.-.-.-</ecNumber>
    </submittedName>
</protein>
<dbReference type="PATRIC" id="fig|1032488.3.peg.2221"/>
<dbReference type="SUPFAM" id="SSF55469">
    <property type="entry name" value="FMN-dependent nitroreductase-like"/>
    <property type="match status" value="1"/>
</dbReference>
<dbReference type="OrthoDB" id="9809288at2"/>
<dbReference type="RefSeq" id="WP_009120036.1">
    <property type="nucleotide sequence ID" value="NZ_JH164926.1"/>
</dbReference>
<dbReference type="EC" id="1.-.-.-" evidence="7"/>
<keyword evidence="3" id="KW-0285">Flavoprotein</keyword>
<evidence type="ECO:0000256" key="3">
    <source>
        <dbReference type="ARBA" id="ARBA00022630"/>
    </source>
</evidence>
<keyword evidence="4" id="KW-0288">FMN</keyword>
<accession>G4CL60</accession>
<evidence type="ECO:0000256" key="5">
    <source>
        <dbReference type="ARBA" id="ARBA00023002"/>
    </source>
</evidence>
<name>G4CL60_9NEIS</name>
<dbReference type="EMBL" id="AGAY01000079">
    <property type="protein sequence ID" value="EGY51442.1"/>
    <property type="molecule type" value="Genomic_DNA"/>
</dbReference>
<evidence type="ECO:0000259" key="6">
    <source>
        <dbReference type="Pfam" id="PF00881"/>
    </source>
</evidence>
<evidence type="ECO:0000313" key="8">
    <source>
        <dbReference type="Proteomes" id="UP000003019"/>
    </source>
</evidence>
<dbReference type="STRING" id="1032488.HMPREF9371_2351"/>
<dbReference type="NCBIfam" id="NF008275">
    <property type="entry name" value="PRK11053.1"/>
    <property type="match status" value="1"/>
</dbReference>
<dbReference type="PANTHER" id="PTHR43673:SF2">
    <property type="entry name" value="NITROREDUCTASE"/>
    <property type="match status" value="1"/>
</dbReference>
<dbReference type="AlphaFoldDB" id="G4CL60"/>
<keyword evidence="5 7" id="KW-0560">Oxidoreductase</keyword>
<dbReference type="Proteomes" id="UP000003019">
    <property type="component" value="Unassembled WGS sequence"/>
</dbReference>
<comment type="cofactor">
    <cofactor evidence="1">
        <name>FMN</name>
        <dbReference type="ChEBI" id="CHEBI:58210"/>
    </cofactor>
</comment>
<dbReference type="Pfam" id="PF00881">
    <property type="entry name" value="Nitroreductase"/>
    <property type="match status" value="1"/>
</dbReference>
<keyword evidence="8" id="KW-1185">Reference proteome</keyword>
<evidence type="ECO:0000256" key="4">
    <source>
        <dbReference type="ARBA" id="ARBA00022643"/>
    </source>
</evidence>
<reference evidence="7 8" key="1">
    <citation type="submission" date="2011-05" db="EMBL/GenBank/DDBJ databases">
        <authorList>
            <person name="Muzny D."/>
            <person name="Qin X."/>
            <person name="Deng J."/>
            <person name="Jiang H."/>
            <person name="Liu Y."/>
            <person name="Qu J."/>
            <person name="Song X.-Z."/>
            <person name="Zhang L."/>
            <person name="Thornton R."/>
            <person name="Coyle M."/>
            <person name="Francisco L."/>
            <person name="Jackson L."/>
            <person name="Javaid M."/>
            <person name="Korchina V."/>
            <person name="Kovar C."/>
            <person name="Mata R."/>
            <person name="Mathew T."/>
            <person name="Ngo R."/>
            <person name="Nguyen L."/>
            <person name="Nguyen N."/>
            <person name="Okwuonu G."/>
            <person name="Ongeri F."/>
            <person name="Pham C."/>
            <person name="Simmons D."/>
            <person name="Wilczek-Boney K."/>
            <person name="Hale W."/>
            <person name="Jakkamsetti A."/>
            <person name="Pham P."/>
            <person name="Ruth R."/>
            <person name="San Lucas F."/>
            <person name="Warren J."/>
            <person name="Zhang J."/>
            <person name="Zhao Z."/>
            <person name="Zhou C."/>
            <person name="Zhu D."/>
            <person name="Lee S."/>
            <person name="Bess C."/>
            <person name="Blankenburg K."/>
            <person name="Forbes L."/>
            <person name="Fu Q."/>
            <person name="Gubbala S."/>
            <person name="Hirani K."/>
            <person name="Jayaseelan J.C."/>
            <person name="Lara F."/>
            <person name="Munidasa M."/>
            <person name="Palculict T."/>
            <person name="Patil S."/>
            <person name="Pu L.-L."/>
            <person name="Saada N."/>
            <person name="Tang L."/>
            <person name="Weissenberger G."/>
            <person name="Zhu Y."/>
            <person name="Hemphill L."/>
            <person name="Shang Y."/>
            <person name="Youmans B."/>
            <person name="Ayvaz T."/>
            <person name="Ross M."/>
            <person name="Santibanez J."/>
            <person name="Aqrawi P."/>
            <person name="Gross S."/>
            <person name="Joshi V."/>
            <person name="Fowler G."/>
            <person name="Nazareth L."/>
            <person name="Reid J."/>
            <person name="Worley K."/>
            <person name="Petrosino J."/>
            <person name="Highlander S."/>
            <person name="Gibbs R."/>
        </authorList>
    </citation>
    <scope>NUCLEOTIDE SEQUENCE [LARGE SCALE GENOMIC DNA]</scope>
    <source>
        <strain evidence="7 8">871</strain>
    </source>
</reference>
<dbReference type="InterPro" id="IPR000415">
    <property type="entry name" value="Nitroreductase-like"/>
</dbReference>
<evidence type="ECO:0000313" key="7">
    <source>
        <dbReference type="EMBL" id="EGY51442.1"/>
    </source>
</evidence>
<dbReference type="GO" id="GO:0016491">
    <property type="term" value="F:oxidoreductase activity"/>
    <property type="evidence" value="ECO:0007669"/>
    <property type="project" value="UniProtKB-KW"/>
</dbReference>
<evidence type="ECO:0000256" key="1">
    <source>
        <dbReference type="ARBA" id="ARBA00001917"/>
    </source>
</evidence>
<gene>
    <name evidence="7" type="primary">nfnB2</name>
    <name evidence="7" type="ORF">HMPREF9371_2351</name>
</gene>